<evidence type="ECO:0000313" key="1">
    <source>
        <dbReference type="EMBL" id="WAQ94878.1"/>
    </source>
</evidence>
<name>A0ABY7DC69_MYAAR</name>
<evidence type="ECO:0000313" key="2">
    <source>
        <dbReference type="Proteomes" id="UP001164746"/>
    </source>
</evidence>
<organism evidence="1 2">
    <name type="scientific">Mya arenaria</name>
    <name type="common">Soft-shell clam</name>
    <dbReference type="NCBI Taxonomy" id="6604"/>
    <lineage>
        <taxon>Eukaryota</taxon>
        <taxon>Metazoa</taxon>
        <taxon>Spiralia</taxon>
        <taxon>Lophotrochozoa</taxon>
        <taxon>Mollusca</taxon>
        <taxon>Bivalvia</taxon>
        <taxon>Autobranchia</taxon>
        <taxon>Heteroconchia</taxon>
        <taxon>Euheterodonta</taxon>
        <taxon>Imparidentia</taxon>
        <taxon>Neoheterodontei</taxon>
        <taxon>Myida</taxon>
        <taxon>Myoidea</taxon>
        <taxon>Myidae</taxon>
        <taxon>Mya</taxon>
    </lineage>
</organism>
<dbReference type="SUPFAM" id="SSF53098">
    <property type="entry name" value="Ribonuclease H-like"/>
    <property type="match status" value="1"/>
</dbReference>
<dbReference type="Proteomes" id="UP001164746">
    <property type="component" value="Chromosome 1"/>
</dbReference>
<reference evidence="1" key="1">
    <citation type="submission" date="2022-11" db="EMBL/GenBank/DDBJ databases">
        <title>Centuries of genome instability and evolution in soft-shell clam transmissible cancer (bioRxiv).</title>
        <authorList>
            <person name="Hart S.F.M."/>
            <person name="Yonemitsu M.A."/>
            <person name="Giersch R.M."/>
            <person name="Beal B.F."/>
            <person name="Arriagada G."/>
            <person name="Davis B.W."/>
            <person name="Ostrander E.A."/>
            <person name="Goff S.P."/>
            <person name="Metzger M.J."/>
        </authorList>
    </citation>
    <scope>NUCLEOTIDE SEQUENCE</scope>
    <source>
        <strain evidence="1">MELC-2E11</strain>
        <tissue evidence="1">Siphon/mantle</tissue>
    </source>
</reference>
<sequence length="175" mass="20058">MYSYNERNGVQSLINVLEPFKIATEMLSSDKIPTHVLTVSANDSHMIREVRIVMKGQLDNRTTDTDITLIACKLTPSMHHMCFATEGEKAEAIELLYKELMKCFSVTSNVKQEQTRPSEVNNNHPDPPLPNMNFDEELKRMMSSVQINPHNQRRSSLRLLSKMFLKLNPHLGLMT</sequence>
<gene>
    <name evidence="1" type="ORF">MAR_007349</name>
</gene>
<proteinExistence type="predicted"/>
<accession>A0ABY7DC69</accession>
<keyword evidence="2" id="KW-1185">Reference proteome</keyword>
<dbReference type="EMBL" id="CP111012">
    <property type="protein sequence ID" value="WAQ94878.1"/>
    <property type="molecule type" value="Genomic_DNA"/>
</dbReference>
<protein>
    <submittedName>
        <fullName evidence="1">Uncharacterized protein</fullName>
    </submittedName>
</protein>
<dbReference type="InterPro" id="IPR012337">
    <property type="entry name" value="RNaseH-like_sf"/>
</dbReference>